<feature type="transmembrane region" description="Helical" evidence="7">
    <location>
        <begin position="56"/>
        <end position="76"/>
    </location>
</feature>
<evidence type="ECO:0000256" key="3">
    <source>
        <dbReference type="ARBA" id="ARBA00022670"/>
    </source>
</evidence>
<proteinExistence type="inferred from homology"/>
<evidence type="ECO:0000256" key="7">
    <source>
        <dbReference type="SAM" id="Phobius"/>
    </source>
</evidence>
<accession>A0A812M1C5</accession>
<name>A0A812M1C5_SYMPI</name>
<dbReference type="Pfam" id="PF13398">
    <property type="entry name" value="Peptidase_M50B"/>
    <property type="match status" value="1"/>
</dbReference>
<keyword evidence="3" id="KW-0645">Protease</keyword>
<evidence type="ECO:0000313" key="8">
    <source>
        <dbReference type="EMBL" id="CAE7253493.1"/>
    </source>
</evidence>
<sequence length="250" mass="26537">MAVERLGPVPLEFRLFNACGIPIYVHIFLVAFFVWRLSDEEAAAKRSRGLPDYRKAAEIALTCCVSFAILFLTVLIHELGHCAGAKLVGGRVSRILLWPLGGLAFCSSGGGAKGDLVVALAGPMTPGPQYLAWLVLYKLAVQSQDELGHWAPMARDHPPCVQPTGAGVPAGLLTGDHLTLSSLWCFPPQCCLLHGSALLALHSRTSGFHGGSPSSAHAFPGLQWLQPSLNVLAGIPDLSALQQNIGPHRG</sequence>
<comment type="similarity">
    <text evidence="2">Belongs to the peptidase M50B family.</text>
</comment>
<comment type="cofactor">
    <cofactor evidence="1">
        <name>Zn(2+)</name>
        <dbReference type="ChEBI" id="CHEBI:29105"/>
    </cofactor>
</comment>
<keyword evidence="7" id="KW-0472">Membrane</keyword>
<keyword evidence="4" id="KW-0378">Hydrolase</keyword>
<keyword evidence="5" id="KW-0862">Zinc</keyword>
<dbReference type="GO" id="GO:0008237">
    <property type="term" value="F:metallopeptidase activity"/>
    <property type="evidence" value="ECO:0007669"/>
    <property type="project" value="UniProtKB-KW"/>
</dbReference>
<evidence type="ECO:0000256" key="2">
    <source>
        <dbReference type="ARBA" id="ARBA00007931"/>
    </source>
</evidence>
<keyword evidence="9" id="KW-1185">Reference proteome</keyword>
<dbReference type="PANTHER" id="PTHR39188:SF3">
    <property type="entry name" value="STAGE IV SPORULATION PROTEIN FB"/>
    <property type="match status" value="1"/>
</dbReference>
<comment type="caution">
    <text evidence="8">The sequence shown here is derived from an EMBL/GenBank/DDBJ whole genome shotgun (WGS) entry which is preliminary data.</text>
</comment>
<evidence type="ECO:0000256" key="4">
    <source>
        <dbReference type="ARBA" id="ARBA00022801"/>
    </source>
</evidence>
<dbReference type="OrthoDB" id="497749at2759"/>
<keyword evidence="7" id="KW-0812">Transmembrane</keyword>
<dbReference type="EMBL" id="CAJNIZ010006903">
    <property type="protein sequence ID" value="CAE7253493.1"/>
    <property type="molecule type" value="Genomic_DNA"/>
</dbReference>
<evidence type="ECO:0000256" key="1">
    <source>
        <dbReference type="ARBA" id="ARBA00001947"/>
    </source>
</evidence>
<protein>
    <submittedName>
        <fullName evidence="8">Uncharacterized protein</fullName>
    </submittedName>
</protein>
<keyword evidence="6" id="KW-0482">Metalloprotease</keyword>
<organism evidence="8 9">
    <name type="scientific">Symbiodinium pilosum</name>
    <name type="common">Dinoflagellate</name>
    <dbReference type="NCBI Taxonomy" id="2952"/>
    <lineage>
        <taxon>Eukaryota</taxon>
        <taxon>Sar</taxon>
        <taxon>Alveolata</taxon>
        <taxon>Dinophyceae</taxon>
        <taxon>Suessiales</taxon>
        <taxon>Symbiodiniaceae</taxon>
        <taxon>Symbiodinium</taxon>
    </lineage>
</organism>
<dbReference type="InterPro" id="IPR049500">
    <property type="entry name" value="Peptidase_M50B-like"/>
</dbReference>
<evidence type="ECO:0000313" key="9">
    <source>
        <dbReference type="Proteomes" id="UP000649617"/>
    </source>
</evidence>
<dbReference type="Proteomes" id="UP000649617">
    <property type="component" value="Unassembled WGS sequence"/>
</dbReference>
<evidence type="ECO:0000256" key="5">
    <source>
        <dbReference type="ARBA" id="ARBA00022833"/>
    </source>
</evidence>
<dbReference type="AlphaFoldDB" id="A0A812M1C5"/>
<dbReference type="PANTHER" id="PTHR39188">
    <property type="entry name" value="MEMBRANE-ASSOCIATED ZINC METALLOPROTEASE M50B"/>
    <property type="match status" value="1"/>
</dbReference>
<feature type="transmembrane region" description="Helical" evidence="7">
    <location>
        <begin position="15"/>
        <end position="35"/>
    </location>
</feature>
<reference evidence="8" key="1">
    <citation type="submission" date="2021-02" db="EMBL/GenBank/DDBJ databases">
        <authorList>
            <person name="Dougan E. K."/>
            <person name="Rhodes N."/>
            <person name="Thang M."/>
            <person name="Chan C."/>
        </authorList>
    </citation>
    <scope>NUCLEOTIDE SEQUENCE</scope>
</reference>
<keyword evidence="7" id="KW-1133">Transmembrane helix</keyword>
<evidence type="ECO:0000256" key="6">
    <source>
        <dbReference type="ARBA" id="ARBA00023049"/>
    </source>
</evidence>
<dbReference type="GO" id="GO:0006508">
    <property type="term" value="P:proteolysis"/>
    <property type="evidence" value="ECO:0007669"/>
    <property type="project" value="UniProtKB-KW"/>
</dbReference>
<gene>
    <name evidence="8" type="ORF">SPIL2461_LOCUS4983</name>
</gene>